<dbReference type="InterPro" id="IPR020946">
    <property type="entry name" value="Flavin_mOase-like"/>
</dbReference>
<dbReference type="PANTHER" id="PTHR43098:SF3">
    <property type="entry name" value="L-ORNITHINE N(5)-MONOOXYGENASE-RELATED"/>
    <property type="match status" value="1"/>
</dbReference>
<dbReference type="Gene3D" id="3.30.9.10">
    <property type="entry name" value="D-Amino Acid Oxidase, subunit A, domain 2"/>
    <property type="match status" value="1"/>
</dbReference>
<evidence type="ECO:0000259" key="10">
    <source>
        <dbReference type="Pfam" id="PF07976"/>
    </source>
</evidence>
<name>A0ABR4C642_9HELO</name>
<protein>
    <submittedName>
        <fullName evidence="11">Uncharacterized protein</fullName>
    </submittedName>
</protein>
<accession>A0ABR4C642</accession>
<dbReference type="Gene3D" id="3.40.30.20">
    <property type="match status" value="1"/>
</dbReference>
<evidence type="ECO:0000313" key="11">
    <source>
        <dbReference type="EMBL" id="KAL2065384.1"/>
    </source>
</evidence>
<comment type="cofactor">
    <cofactor evidence="1">
        <name>FAD</name>
        <dbReference type="ChEBI" id="CHEBI:57692"/>
    </cofactor>
</comment>
<evidence type="ECO:0000256" key="5">
    <source>
        <dbReference type="ARBA" id="ARBA00022827"/>
    </source>
</evidence>
<evidence type="ECO:0000256" key="2">
    <source>
        <dbReference type="ARBA" id="ARBA00007801"/>
    </source>
</evidence>
<dbReference type="PANTHER" id="PTHR43098">
    <property type="entry name" value="L-ORNITHINE N(5)-MONOOXYGENASE-RELATED"/>
    <property type="match status" value="1"/>
</dbReference>
<dbReference type="InterPro" id="IPR038220">
    <property type="entry name" value="PHOX_C_sf"/>
</dbReference>
<dbReference type="SUPFAM" id="SSF54373">
    <property type="entry name" value="FAD-linked reductases, C-terminal domain"/>
    <property type="match status" value="1"/>
</dbReference>
<comment type="similarity">
    <text evidence="3">Belongs to the FAD-binding monooxygenase family.</text>
</comment>
<dbReference type="InterPro" id="IPR050775">
    <property type="entry name" value="FAD-binding_Monooxygenases"/>
</dbReference>
<keyword evidence="4" id="KW-0285">Flavoprotein</keyword>
<organism evidence="11 12">
    <name type="scientific">Oculimacula yallundae</name>
    <dbReference type="NCBI Taxonomy" id="86028"/>
    <lineage>
        <taxon>Eukaryota</taxon>
        <taxon>Fungi</taxon>
        <taxon>Dikarya</taxon>
        <taxon>Ascomycota</taxon>
        <taxon>Pezizomycotina</taxon>
        <taxon>Leotiomycetes</taxon>
        <taxon>Helotiales</taxon>
        <taxon>Ploettnerulaceae</taxon>
        <taxon>Oculimacula</taxon>
    </lineage>
</organism>
<dbReference type="PRINTS" id="PR00420">
    <property type="entry name" value="RNGMNOXGNASE"/>
</dbReference>
<dbReference type="Pfam" id="PF00743">
    <property type="entry name" value="FMO-like"/>
    <property type="match status" value="1"/>
</dbReference>
<dbReference type="SUPFAM" id="SSF51905">
    <property type="entry name" value="FAD/NAD(P)-binding domain"/>
    <property type="match status" value="3"/>
</dbReference>
<keyword evidence="12" id="KW-1185">Reference proteome</keyword>
<evidence type="ECO:0000256" key="1">
    <source>
        <dbReference type="ARBA" id="ARBA00001974"/>
    </source>
</evidence>
<dbReference type="Pfam" id="PF01494">
    <property type="entry name" value="FAD_binding_3"/>
    <property type="match status" value="1"/>
</dbReference>
<feature type="domain" description="FAD-binding" evidence="9">
    <location>
        <begin position="1"/>
        <end position="391"/>
    </location>
</feature>
<keyword evidence="5" id="KW-0274">FAD</keyword>
<comment type="similarity">
    <text evidence="2">Belongs to the PheA/TfdB FAD monooxygenase family.</text>
</comment>
<dbReference type="InterPro" id="IPR036188">
    <property type="entry name" value="FAD/NAD-bd_sf"/>
</dbReference>
<evidence type="ECO:0000313" key="12">
    <source>
        <dbReference type="Proteomes" id="UP001595075"/>
    </source>
</evidence>
<feature type="domain" description="Phenol hydroxylase-like C-terminal dimerisation" evidence="10">
    <location>
        <begin position="434"/>
        <end position="647"/>
    </location>
</feature>
<keyword evidence="8" id="KW-0503">Monooxygenase</keyword>
<evidence type="ECO:0000256" key="6">
    <source>
        <dbReference type="ARBA" id="ARBA00022857"/>
    </source>
</evidence>
<keyword evidence="7" id="KW-0560">Oxidoreductase</keyword>
<dbReference type="Pfam" id="PF07976">
    <property type="entry name" value="Phe_hydrox_dim"/>
    <property type="match status" value="1"/>
</dbReference>
<dbReference type="InterPro" id="IPR036249">
    <property type="entry name" value="Thioredoxin-like_sf"/>
</dbReference>
<evidence type="ECO:0000256" key="7">
    <source>
        <dbReference type="ARBA" id="ARBA00023002"/>
    </source>
</evidence>
<keyword evidence="6" id="KW-0521">NADP</keyword>
<gene>
    <name evidence="11" type="ORF">VTL71DRAFT_3054</name>
</gene>
<sequence length="1162" mass="132279">MAATWFARCGIKARIVDKRGTKVFNGQADGLQCRTLEIFDSFGFADRAWKESNHMLEICLWNPNEAGVLRRSDRIPDTIPNISRFQQVVLHQGRIERFFLDSLKEHSEIAVERGVLPQKLTYHETDSRNDGAYPIEIVLQHLSEDEIDTEQSKATRGAAASDGLYRSNLAPDDTEEILSKATVDGKAGYQETVRAKYMIGCDGAHSWTRKQLGFKLEGEQTDYIWGVLDIVPITDFPDIRMRCAIHSAKSGSIMVIPRENKLVRLYIQMTVAEKGVAALDRTNITPQMILRCAQNTLAPYKLDYEYCDWWTAYQIGQRVGSKFSKDERIFLAGDAVHTHSPKAGQGMNVSMQDTFNLCWKISHVLNGTSDRSILKTYQSERRKIAQDLIAFDHKFSRLFSGRPAKDVMDEAGISMEEFKSAFERGNLFASGVAVDYGASILIAKSGSATQQGDGTDITLDSETRRVIGKQILATNIKLGMRMPSFKVLNQSDARPWHFQEVLRSNGKWRVVLFAGDVGNSEQMARVQTLGRSLAKPSSFIHRFTPQGHPIDSVIELLTIHSAPRATTELHDFPGIFRPFTKSDGWDYWKIYVDDQSYHEGHGHAYENYGVDSMKGCLVILRPDQYVSWIGNLEDVEDMDRFFSAFMKVRLRQLRKAGFTAKLVEAGTDFGGVWYWNRYPGARVDSTTPHYEFSDPEIWNDWNWKQRFPDSGELRAYFAHVADKWDLRKDTLFNTTVIKAVWNDAEKRWTISCQDASTFKVKYFLLNTGFAAKRHIPDWPGLESFKGTWIHPSYWPKEEPNLEGKRVAVIGTGSTGVQLCQEMAKKAAHLTLFQRTPCLALPMKQVEYPAGKQELERSDYQKLFQSRYQSYGGFDFNFLPKATFDDTPEQRKAQYEKLWQEGDFHFWLATYNDMMFSKEANAEAYKFWLEKTGHRIKDAKTRNLLVPVEQPYAFGCKRVPLENGFYEIFNQDNVELVDFNMTPVECVTEEGIKTTEKEHKFDYVICATGFDAITGGLKLIDIQGKDGQTLQGKWEDGTSTYLGMSVSGFPNMFFTYGPQAPTALCNGPTCAELQGEWILDAMKYLESQRKETIEAQRQSEKDWAQTIWSIASSSLLPGTKSWYMGDNIPGKTREPLIYLGGVPTYYKSLNVCARDGYKGFELA</sequence>
<reference evidence="11 12" key="1">
    <citation type="journal article" date="2024" name="Commun. Biol.">
        <title>Comparative genomic analysis of thermophilic fungi reveals convergent evolutionary adaptations and gene losses.</title>
        <authorList>
            <person name="Steindorff A.S."/>
            <person name="Aguilar-Pontes M.V."/>
            <person name="Robinson A.J."/>
            <person name="Andreopoulos B."/>
            <person name="LaButti K."/>
            <person name="Kuo A."/>
            <person name="Mondo S."/>
            <person name="Riley R."/>
            <person name="Otillar R."/>
            <person name="Haridas S."/>
            <person name="Lipzen A."/>
            <person name="Grimwood J."/>
            <person name="Schmutz J."/>
            <person name="Clum A."/>
            <person name="Reid I.D."/>
            <person name="Moisan M.C."/>
            <person name="Butler G."/>
            <person name="Nguyen T.T.M."/>
            <person name="Dewar K."/>
            <person name="Conant G."/>
            <person name="Drula E."/>
            <person name="Henrissat B."/>
            <person name="Hansel C."/>
            <person name="Singer S."/>
            <person name="Hutchinson M.I."/>
            <person name="de Vries R.P."/>
            <person name="Natvig D.O."/>
            <person name="Powell A.J."/>
            <person name="Tsang A."/>
            <person name="Grigoriev I.V."/>
        </authorList>
    </citation>
    <scope>NUCLEOTIDE SEQUENCE [LARGE SCALE GENOMIC DNA]</scope>
    <source>
        <strain evidence="11 12">CBS 494.80</strain>
    </source>
</reference>
<comment type="caution">
    <text evidence="11">The sequence shown here is derived from an EMBL/GenBank/DDBJ whole genome shotgun (WGS) entry which is preliminary data.</text>
</comment>
<dbReference type="InterPro" id="IPR002938">
    <property type="entry name" value="FAD-bd"/>
</dbReference>
<dbReference type="InterPro" id="IPR012941">
    <property type="entry name" value="Phe_hydrox_C_dim_dom"/>
</dbReference>
<dbReference type="EMBL" id="JAZHXI010000012">
    <property type="protein sequence ID" value="KAL2065384.1"/>
    <property type="molecule type" value="Genomic_DNA"/>
</dbReference>
<dbReference type="Proteomes" id="UP001595075">
    <property type="component" value="Unassembled WGS sequence"/>
</dbReference>
<dbReference type="Gene3D" id="3.50.50.60">
    <property type="entry name" value="FAD/NAD(P)-binding domain"/>
    <property type="match status" value="3"/>
</dbReference>
<evidence type="ECO:0000259" key="9">
    <source>
        <dbReference type="Pfam" id="PF01494"/>
    </source>
</evidence>
<evidence type="ECO:0000256" key="3">
    <source>
        <dbReference type="ARBA" id="ARBA00010139"/>
    </source>
</evidence>
<evidence type="ECO:0000256" key="8">
    <source>
        <dbReference type="ARBA" id="ARBA00023033"/>
    </source>
</evidence>
<dbReference type="CDD" id="cd02979">
    <property type="entry name" value="PHOX_C"/>
    <property type="match status" value="1"/>
</dbReference>
<proteinExistence type="inferred from homology"/>
<evidence type="ECO:0000256" key="4">
    <source>
        <dbReference type="ARBA" id="ARBA00022630"/>
    </source>
</evidence>
<dbReference type="SUPFAM" id="SSF52833">
    <property type="entry name" value="Thioredoxin-like"/>
    <property type="match status" value="1"/>
</dbReference>